<feature type="transmembrane region" description="Helical" evidence="7">
    <location>
        <begin position="92"/>
        <end position="116"/>
    </location>
</feature>
<evidence type="ECO:0000313" key="9">
    <source>
        <dbReference type="EMBL" id="KAK7194719.1"/>
    </source>
</evidence>
<name>A0AAW0EMZ9_9TRYP</name>
<dbReference type="PANTHER" id="PTHR44027">
    <property type="entry name" value="DNAJ HOMOLOG SUBFAMILY C MEMBER 5 HOMOLOG"/>
    <property type="match status" value="1"/>
</dbReference>
<dbReference type="Proteomes" id="UP001430356">
    <property type="component" value="Unassembled WGS sequence"/>
</dbReference>
<feature type="region of interest" description="Disordered" evidence="6">
    <location>
        <begin position="315"/>
        <end position="398"/>
    </location>
</feature>
<feature type="compositionally biased region" description="Basic and acidic residues" evidence="6">
    <location>
        <begin position="346"/>
        <end position="361"/>
    </location>
</feature>
<feature type="region of interest" description="Disordered" evidence="6">
    <location>
        <begin position="492"/>
        <end position="575"/>
    </location>
</feature>
<organism evidence="9 10">
    <name type="scientific">Novymonas esmeraldas</name>
    <dbReference type="NCBI Taxonomy" id="1808958"/>
    <lineage>
        <taxon>Eukaryota</taxon>
        <taxon>Discoba</taxon>
        <taxon>Euglenozoa</taxon>
        <taxon>Kinetoplastea</taxon>
        <taxon>Metakinetoplastina</taxon>
        <taxon>Trypanosomatida</taxon>
        <taxon>Trypanosomatidae</taxon>
        <taxon>Novymonas</taxon>
    </lineage>
</organism>
<keyword evidence="4" id="KW-0143">Chaperone</keyword>
<dbReference type="Gene3D" id="1.10.287.110">
    <property type="entry name" value="DnaJ domain"/>
    <property type="match status" value="1"/>
</dbReference>
<sequence>MVNYYAVLDVDEHATPEQIKRSYHRLALRYHPDKAGPDGAVRFREVNTAYGVLSDPRKKEIYDRYGEAGLDALENPVAGGALDTFGSTAPMVIALVLLFLCSVMVLLFLAFLVSVVDGRLTRWTYVKVFAPLFVLDVFIGVPTLLLLPMFVAKSPLSLHVHCVLLAILCAVILTIVIPIAKDRNEAQAAAVTPHYLQWRVWLIPGYLFSVFTFIVVVLTTLPTAARMQKLKSMGLVRFAHYMPVGFVLSVLQASCIVVFFALVACRADGVITINYFIVIGLPIFVLLTLHLVNRFMGALFSRYISDVPPEVAAAAAAQEQSANGGEPNTNGPQPSPHGSSNPMSRAAERGDSANANTREEGANQQFSAESHAHSSGGGEAGASHQQPEAAPEHPKESNPYAGQHASVCAILVSMLASILVCGLLMASAAMVSVRLNYYYHYGRYTGVLSLAAACSPLFVIIGVVVLAVLIGGFLLCCCGFFGVVVDVPPEAEHGNQTEGDGEGTTEMHGNGRADAAHQGEAAGPGVPQQDPSTTGRPAAANGGTTPPTAARVSADAAGTTPPERQPDNERLSDVD</sequence>
<keyword evidence="3" id="KW-0564">Palmitate</keyword>
<feature type="transmembrane region" description="Helical" evidence="7">
    <location>
        <begin position="405"/>
        <end position="430"/>
    </location>
</feature>
<dbReference type="GO" id="GO:0016020">
    <property type="term" value="C:membrane"/>
    <property type="evidence" value="ECO:0007669"/>
    <property type="project" value="UniProtKB-SubCell"/>
</dbReference>
<feature type="compositionally biased region" description="Low complexity" evidence="6">
    <location>
        <begin position="533"/>
        <end position="551"/>
    </location>
</feature>
<keyword evidence="7" id="KW-1133">Transmembrane helix</keyword>
<dbReference type="EMBL" id="JAECZO010000041">
    <property type="protein sequence ID" value="KAK7194719.1"/>
    <property type="molecule type" value="Genomic_DNA"/>
</dbReference>
<evidence type="ECO:0000256" key="1">
    <source>
        <dbReference type="ARBA" id="ARBA00004635"/>
    </source>
</evidence>
<dbReference type="PRINTS" id="PR00625">
    <property type="entry name" value="JDOMAIN"/>
</dbReference>
<feature type="transmembrane region" description="Helical" evidence="7">
    <location>
        <begin position="241"/>
        <end position="264"/>
    </location>
</feature>
<dbReference type="SUPFAM" id="SSF46565">
    <property type="entry name" value="Chaperone J-domain"/>
    <property type="match status" value="1"/>
</dbReference>
<keyword evidence="5" id="KW-0449">Lipoprotein</keyword>
<protein>
    <submittedName>
        <fullName evidence="9">Dnaj chaperone-like protein</fullName>
    </submittedName>
</protein>
<feature type="compositionally biased region" description="Polar residues" evidence="6">
    <location>
        <begin position="318"/>
        <end position="343"/>
    </location>
</feature>
<gene>
    <name evidence="9" type="ORF">NESM_000391500</name>
</gene>
<evidence type="ECO:0000256" key="2">
    <source>
        <dbReference type="ARBA" id="ARBA00023136"/>
    </source>
</evidence>
<feature type="domain" description="J" evidence="8">
    <location>
        <begin position="3"/>
        <end position="66"/>
    </location>
</feature>
<feature type="transmembrane region" description="Helical" evidence="7">
    <location>
        <begin position="270"/>
        <end position="292"/>
    </location>
</feature>
<dbReference type="CDD" id="cd06257">
    <property type="entry name" value="DnaJ"/>
    <property type="match status" value="1"/>
</dbReference>
<reference evidence="9 10" key="1">
    <citation type="journal article" date="2021" name="MBio">
        <title>A New Model Trypanosomatid, Novymonas esmeraldas: Genomic Perception of Its 'Candidatus Pandoraea novymonadis' Endosymbiont.</title>
        <authorList>
            <person name="Zakharova A."/>
            <person name="Saura A."/>
            <person name="Butenko A."/>
            <person name="Podesvova L."/>
            <person name="Warmusova S."/>
            <person name="Kostygov A.Y."/>
            <person name="Nenarokova A."/>
            <person name="Lukes J."/>
            <person name="Opperdoes F.R."/>
            <person name="Yurchenko V."/>
        </authorList>
    </citation>
    <scope>NUCLEOTIDE SEQUENCE [LARGE SCALE GENOMIC DNA]</scope>
    <source>
        <strain evidence="9 10">E262AT.01</strain>
    </source>
</reference>
<evidence type="ECO:0000256" key="7">
    <source>
        <dbReference type="SAM" id="Phobius"/>
    </source>
</evidence>
<comment type="subcellular location">
    <subcellularLocation>
        <location evidence="1">Membrane</location>
        <topology evidence="1">Lipid-anchor</topology>
    </subcellularLocation>
</comment>
<evidence type="ECO:0000259" key="8">
    <source>
        <dbReference type="PROSITE" id="PS50076"/>
    </source>
</evidence>
<dbReference type="AlphaFoldDB" id="A0AAW0EMZ9"/>
<comment type="caution">
    <text evidence="9">The sequence shown here is derived from an EMBL/GenBank/DDBJ whole genome shotgun (WGS) entry which is preliminary data.</text>
</comment>
<evidence type="ECO:0000256" key="3">
    <source>
        <dbReference type="ARBA" id="ARBA00023139"/>
    </source>
</evidence>
<dbReference type="PANTHER" id="PTHR44027:SF7">
    <property type="entry name" value="DNAJ HOMOLOG SUBFAMILY C MEMBER 5 HOMOLOG"/>
    <property type="match status" value="1"/>
</dbReference>
<dbReference type="InterPro" id="IPR036869">
    <property type="entry name" value="J_dom_sf"/>
</dbReference>
<evidence type="ECO:0000313" key="10">
    <source>
        <dbReference type="Proteomes" id="UP001430356"/>
    </source>
</evidence>
<evidence type="ECO:0000256" key="4">
    <source>
        <dbReference type="ARBA" id="ARBA00023186"/>
    </source>
</evidence>
<feature type="transmembrane region" description="Helical" evidence="7">
    <location>
        <begin position="128"/>
        <end position="151"/>
    </location>
</feature>
<dbReference type="InterPro" id="IPR001623">
    <property type="entry name" value="DnaJ_domain"/>
</dbReference>
<feature type="compositionally biased region" description="Basic and acidic residues" evidence="6">
    <location>
        <begin position="564"/>
        <end position="575"/>
    </location>
</feature>
<dbReference type="Pfam" id="PF00226">
    <property type="entry name" value="DnaJ"/>
    <property type="match status" value="1"/>
</dbReference>
<feature type="transmembrane region" description="Helical" evidence="7">
    <location>
        <begin position="450"/>
        <end position="483"/>
    </location>
</feature>
<keyword evidence="7" id="KW-0812">Transmembrane</keyword>
<accession>A0AAW0EMZ9</accession>
<dbReference type="InterPro" id="IPR051434">
    <property type="entry name" value="DnaJ_C_subfamily_member5"/>
</dbReference>
<proteinExistence type="predicted"/>
<dbReference type="PROSITE" id="PS50076">
    <property type="entry name" value="DNAJ_2"/>
    <property type="match status" value="1"/>
</dbReference>
<keyword evidence="10" id="KW-1185">Reference proteome</keyword>
<feature type="transmembrane region" description="Helical" evidence="7">
    <location>
        <begin position="200"/>
        <end position="221"/>
    </location>
</feature>
<dbReference type="SMART" id="SM00271">
    <property type="entry name" value="DnaJ"/>
    <property type="match status" value="1"/>
</dbReference>
<feature type="transmembrane region" description="Helical" evidence="7">
    <location>
        <begin position="158"/>
        <end position="180"/>
    </location>
</feature>
<evidence type="ECO:0000256" key="6">
    <source>
        <dbReference type="SAM" id="MobiDB-lite"/>
    </source>
</evidence>
<dbReference type="GO" id="GO:0005737">
    <property type="term" value="C:cytoplasm"/>
    <property type="evidence" value="ECO:0007669"/>
    <property type="project" value="UniProtKB-ARBA"/>
</dbReference>
<keyword evidence="2 7" id="KW-0472">Membrane</keyword>
<evidence type="ECO:0000256" key="5">
    <source>
        <dbReference type="ARBA" id="ARBA00023288"/>
    </source>
</evidence>